<evidence type="ECO:0008006" key="11">
    <source>
        <dbReference type="Google" id="ProtNLM"/>
    </source>
</evidence>
<dbReference type="PROSITE" id="PS51309">
    <property type="entry name" value="PABC"/>
    <property type="match status" value="1"/>
</dbReference>
<dbReference type="PANTHER" id="PTHR48025">
    <property type="entry name" value="OS02G0815200 PROTEIN"/>
    <property type="match status" value="1"/>
</dbReference>
<evidence type="ECO:0000259" key="8">
    <source>
        <dbReference type="PROSITE" id="PS51309"/>
    </source>
</evidence>
<dbReference type="Gene3D" id="1.10.1900.10">
    <property type="entry name" value="c-terminal domain of poly(a) binding protein"/>
    <property type="match status" value="1"/>
</dbReference>
<dbReference type="AlphaFoldDB" id="A0AAU9JZK5"/>
<organism evidence="9 10">
    <name type="scientific">Blepharisma stoltei</name>
    <dbReference type="NCBI Taxonomy" id="1481888"/>
    <lineage>
        <taxon>Eukaryota</taxon>
        <taxon>Sar</taxon>
        <taxon>Alveolata</taxon>
        <taxon>Ciliophora</taxon>
        <taxon>Postciliodesmatophora</taxon>
        <taxon>Heterotrichea</taxon>
        <taxon>Heterotrichida</taxon>
        <taxon>Blepharismidae</taxon>
        <taxon>Blepharisma</taxon>
    </lineage>
</organism>
<dbReference type="Proteomes" id="UP001162131">
    <property type="component" value="Unassembled WGS sequence"/>
</dbReference>
<dbReference type="SUPFAM" id="SSF54928">
    <property type="entry name" value="RNA-binding domain, RBD"/>
    <property type="match status" value="3"/>
</dbReference>
<protein>
    <recommendedName>
        <fullName evidence="11">Polyadenylate-binding protein</fullName>
    </recommendedName>
</protein>
<name>A0AAU9JZK5_9CILI</name>
<accession>A0AAU9JZK5</accession>
<evidence type="ECO:0000259" key="7">
    <source>
        <dbReference type="PROSITE" id="PS50102"/>
    </source>
</evidence>
<evidence type="ECO:0000313" key="10">
    <source>
        <dbReference type="Proteomes" id="UP001162131"/>
    </source>
</evidence>
<dbReference type="SMART" id="SM00361">
    <property type="entry name" value="RRM_1"/>
    <property type="match status" value="2"/>
</dbReference>
<evidence type="ECO:0000256" key="6">
    <source>
        <dbReference type="SAM" id="MobiDB-lite"/>
    </source>
</evidence>
<dbReference type="Gene3D" id="3.30.70.330">
    <property type="match status" value="4"/>
</dbReference>
<feature type="domain" description="RRM" evidence="7">
    <location>
        <begin position="115"/>
        <end position="192"/>
    </location>
</feature>
<evidence type="ECO:0000256" key="1">
    <source>
        <dbReference type="ARBA" id="ARBA00004496"/>
    </source>
</evidence>
<comment type="similarity">
    <text evidence="2">Belongs to the polyadenylate-binding protein type-1 family.</text>
</comment>
<dbReference type="InterPro" id="IPR012677">
    <property type="entry name" value="Nucleotide-bd_a/b_plait_sf"/>
</dbReference>
<dbReference type="InterPro" id="IPR000504">
    <property type="entry name" value="RRM_dom"/>
</dbReference>
<keyword evidence="4 5" id="KW-0694">RNA-binding</keyword>
<dbReference type="InterPro" id="IPR050502">
    <property type="entry name" value="Euk_RNA-bind_prot"/>
</dbReference>
<evidence type="ECO:0000313" key="9">
    <source>
        <dbReference type="EMBL" id="CAG9333094.1"/>
    </source>
</evidence>
<keyword evidence="10" id="KW-1185">Reference proteome</keyword>
<dbReference type="InterPro" id="IPR003954">
    <property type="entry name" value="RRM_euk-type"/>
</dbReference>
<dbReference type="InterPro" id="IPR036053">
    <property type="entry name" value="PABP-dom"/>
</dbReference>
<feature type="region of interest" description="Disordered" evidence="6">
    <location>
        <begin position="1"/>
        <end position="26"/>
    </location>
</feature>
<reference evidence="9" key="1">
    <citation type="submission" date="2021-09" db="EMBL/GenBank/DDBJ databases">
        <authorList>
            <consortium name="AG Swart"/>
            <person name="Singh M."/>
            <person name="Singh A."/>
            <person name="Seah K."/>
            <person name="Emmerich C."/>
        </authorList>
    </citation>
    <scope>NUCLEOTIDE SEQUENCE</scope>
    <source>
        <strain evidence="9">ATCC30299</strain>
    </source>
</reference>
<evidence type="ECO:0000256" key="2">
    <source>
        <dbReference type="ARBA" id="ARBA00008557"/>
    </source>
</evidence>
<dbReference type="SMART" id="SM00360">
    <property type="entry name" value="RRM"/>
    <property type="match status" value="4"/>
</dbReference>
<dbReference type="Pfam" id="PF00076">
    <property type="entry name" value="RRM_1"/>
    <property type="match status" value="4"/>
</dbReference>
<dbReference type="GO" id="GO:0005634">
    <property type="term" value="C:nucleus"/>
    <property type="evidence" value="ECO:0007669"/>
    <property type="project" value="TreeGrafter"/>
</dbReference>
<dbReference type="EMBL" id="CAJZBQ010000056">
    <property type="protein sequence ID" value="CAG9333094.1"/>
    <property type="molecule type" value="Genomic_DNA"/>
</dbReference>
<dbReference type="SUPFAM" id="SSF63570">
    <property type="entry name" value="PABC (PABP) domain"/>
    <property type="match status" value="1"/>
</dbReference>
<evidence type="ECO:0000256" key="5">
    <source>
        <dbReference type="PROSITE-ProRule" id="PRU00176"/>
    </source>
</evidence>
<dbReference type="SMART" id="SM00517">
    <property type="entry name" value="PolyA"/>
    <property type="match status" value="1"/>
</dbReference>
<dbReference type="GO" id="GO:0003729">
    <property type="term" value="F:mRNA binding"/>
    <property type="evidence" value="ECO:0007669"/>
    <property type="project" value="TreeGrafter"/>
</dbReference>
<proteinExistence type="inferred from homology"/>
<dbReference type="InterPro" id="IPR035979">
    <property type="entry name" value="RBD_domain_sf"/>
</dbReference>
<feature type="domain" description="RRM" evidence="7">
    <location>
        <begin position="203"/>
        <end position="287"/>
    </location>
</feature>
<dbReference type="CDD" id="cd00590">
    <property type="entry name" value="RRM_SF"/>
    <property type="match status" value="3"/>
</dbReference>
<dbReference type="GO" id="GO:0005737">
    <property type="term" value="C:cytoplasm"/>
    <property type="evidence" value="ECO:0007669"/>
    <property type="project" value="UniProtKB-SubCell"/>
</dbReference>
<evidence type="ECO:0000256" key="3">
    <source>
        <dbReference type="ARBA" id="ARBA00022490"/>
    </source>
</evidence>
<dbReference type="InterPro" id="IPR002004">
    <property type="entry name" value="PABP_HYD_C"/>
</dbReference>
<comment type="caution">
    <text evidence="9">The sequence shown here is derived from an EMBL/GenBank/DDBJ whole genome shotgun (WGS) entry which is preliminary data.</text>
</comment>
<keyword evidence="3" id="KW-0963">Cytoplasm</keyword>
<dbReference type="PROSITE" id="PS50102">
    <property type="entry name" value="RRM"/>
    <property type="match status" value="4"/>
</dbReference>
<sequence>MDNNINLRPKQGEMESQGLKSQPITQQSQPPQLFIGDLDAQVSESQLYQHLIRFGAINYIRIIRSFKNFTSLNYALVSFSSPDSALRAQSELDGELINGKHIRVVKFTQERSQEANIFVKNIPDSVTAKEFRDYFSVFGNITSSKVVYDDQGRPLRYGFIQFDKQESALAAIQSKNGSSWQGQVISVSKFLPVSMRVDNSPNKNLYVRGFPQTFTENDLMSKFSQFGEVISVARMISKSGLPFGFICFNRQEDAEAALALNNSDEDGFYWYVVPHMKKSYRVALLREKYSKQVELWKRVNLYIRNLPLGIDEEKLEKLCGQFGEITSVKICKSENIKFEAPKYDASGNVVNQQSVNFTYDASGNRVPSQITKEMTSRGVAFVCFKNEQALNNAIHGLQAQTIEGKKVFVAKWKPREELKKIILQSKIKKQMKYMWPFGPHGGMPMGRGNFYRPQGPQNMMPRGRGMPQPHMGPQMGRPMPPRGMMPPQHIPHPPALHQIQQIQPIPQQVPIPRPPIPDLTKVDAAQHKQILGEALYHLVIAFSNPNIAGKITGMLLEMTNDEILSLLGNTAELKVKVDEAIAVLRAAWANNPEQLKMLLPLAK</sequence>
<feature type="domain" description="PABC" evidence="8">
    <location>
        <begin position="511"/>
        <end position="589"/>
    </location>
</feature>
<comment type="subcellular location">
    <subcellularLocation>
        <location evidence="1">Cytoplasm</location>
    </subcellularLocation>
</comment>
<dbReference type="Pfam" id="PF00658">
    <property type="entry name" value="MLLE"/>
    <property type="match status" value="1"/>
</dbReference>
<dbReference type="PANTHER" id="PTHR48025:SF1">
    <property type="entry name" value="RRM DOMAIN-CONTAINING PROTEIN"/>
    <property type="match status" value="1"/>
</dbReference>
<feature type="domain" description="RRM" evidence="7">
    <location>
        <begin position="299"/>
        <end position="414"/>
    </location>
</feature>
<feature type="domain" description="RRM" evidence="7">
    <location>
        <begin position="31"/>
        <end position="109"/>
    </location>
</feature>
<evidence type="ECO:0000256" key="4">
    <source>
        <dbReference type="ARBA" id="ARBA00022884"/>
    </source>
</evidence>
<gene>
    <name evidence="9" type="ORF">BSTOLATCC_MIC57914</name>
</gene>